<proteinExistence type="predicted"/>
<dbReference type="Proteomes" id="UP001302265">
    <property type="component" value="Segment"/>
</dbReference>
<dbReference type="EMBL" id="BK063676">
    <property type="protein sequence ID" value="DBA35363.1"/>
    <property type="molecule type" value="Genomic_DNA"/>
</dbReference>
<name>A0AA87CDM3_9CAUD</name>
<evidence type="ECO:0000313" key="2">
    <source>
        <dbReference type="Proteomes" id="UP001302265"/>
    </source>
</evidence>
<dbReference type="RefSeq" id="YP_011108916.1">
    <property type="nucleotide sequence ID" value="NC_092586.1"/>
</dbReference>
<accession>A0AA87CDM3</accession>
<evidence type="ECO:0000313" key="1">
    <source>
        <dbReference type="EMBL" id="DBA35363.1"/>
    </source>
</evidence>
<protein>
    <submittedName>
        <fullName evidence="1">Tail protein</fullName>
    </submittedName>
</protein>
<sequence length="567" mass="59966">MTIVGAFYGGGNKTVPAGKCLLHLSINTIDRLNLGTASWTVTATGKSFTATADSTGRADLLVDSGLTYTVTLTHQGSYYNDDPQTVAATSTGVVWVYFDLFQYPDIKTVVQVYTDAGTTVTGTSGSNSMSVVADSNGLAQFSGLATGSVWTFTANGASATVTIDRLLQSITVGKSIVFSMAFNASTFATDPKGCLTYSDDCAGFTPVGSPPSALGACQTVGSWDMNEDGSSSNPYLNKCFYATFDSAGNLHQRLNPKDLTQVISVWNVTSKKWIDASGSSAITTENTMFCFPALYRKGASNSVTIGDTAKSGVAYGATIDGHTYEYEAIGVYEGYVNGSKLMSLSGKASSGGFLRSTFRNYAAANTVKNGKAMVWNFHQWRDWWHLCLFAAKDFNGQRAIGQGGFPYNGSTGQGLCNKLGLWAGCTAMSADASHSVKALIENPWGYKSEFIDDFVNISGKMYAGQNSKPTDDVSNKVNTSLVTSSGWQKGAKTTGPWWGIPDNVGGSSSTYQCDYLWSANGTCLGLVGGRSAYVSNGLAGPSYLSAYYSLSDSGSDIGARLAFVFDL</sequence>
<keyword evidence="2" id="KW-1185">Reference proteome</keyword>
<gene>
    <name evidence="1" type="ORF">vir215_00061</name>
</gene>
<organism evidence="1 2">
    <name type="scientific">Caudoviricetes sp. vir215</name>
    <dbReference type="NCBI Taxonomy" id="3068354"/>
    <lineage>
        <taxon>Viruses</taxon>
        <taxon>Duplodnaviria</taxon>
        <taxon>Heunggongvirae</taxon>
        <taxon>Uroviricota</taxon>
        <taxon>Caudoviricetes</taxon>
    </lineage>
</organism>
<reference evidence="1 2" key="1">
    <citation type="journal article" date="2023" name="Nat. Microbiol.">
        <title>A compendium of viruses from methanogenic archaea reveals their diversity and adaptations to the gut environment.</title>
        <authorList>
            <person name="Medvedeva S."/>
            <person name="Borrel G."/>
            <person name="Krupovic M."/>
            <person name="Gribaldo S."/>
        </authorList>
    </citation>
    <scope>NUCLEOTIDE SEQUENCE [LARGE SCALE GENOMIC DNA]</scope>
</reference>
<dbReference type="GeneID" id="98835775"/>